<dbReference type="InterPro" id="IPR001690">
    <property type="entry name" value="Autoind_synthase"/>
</dbReference>
<organism evidence="9 10">
    <name type="scientific">Rhodoblastus acidophilus</name>
    <name type="common">Rhodopseudomonas acidophila</name>
    <dbReference type="NCBI Taxonomy" id="1074"/>
    <lineage>
        <taxon>Bacteria</taxon>
        <taxon>Pseudomonadati</taxon>
        <taxon>Pseudomonadota</taxon>
        <taxon>Alphaproteobacteria</taxon>
        <taxon>Hyphomicrobiales</taxon>
        <taxon>Rhodoblastaceae</taxon>
        <taxon>Rhodoblastus</taxon>
    </lineage>
</organism>
<evidence type="ECO:0000256" key="3">
    <source>
        <dbReference type="ARBA" id="ARBA00022679"/>
    </source>
</evidence>
<dbReference type="PROSITE" id="PS51187">
    <property type="entry name" value="AUTOINDUCER_SYNTH_2"/>
    <property type="match status" value="1"/>
</dbReference>
<accession>A0A6N8DI85</accession>
<proteinExistence type="inferred from homology"/>
<keyword evidence="2 7" id="KW-0673">Quorum sensing</keyword>
<evidence type="ECO:0000256" key="1">
    <source>
        <dbReference type="ARBA" id="ARBA00012340"/>
    </source>
</evidence>
<keyword evidence="5 7" id="KW-0071">Autoinducer synthesis</keyword>
<dbReference type="EMBL" id="WNKS01000002">
    <property type="protein sequence ID" value="MTV30170.1"/>
    <property type="molecule type" value="Genomic_DNA"/>
</dbReference>
<dbReference type="Gene3D" id="3.40.630.30">
    <property type="match status" value="1"/>
</dbReference>
<comment type="catalytic activity">
    <reaction evidence="6 8">
        <text>a fatty acyl-[ACP] + S-adenosyl-L-methionine = an N-acyl-L-homoserine lactone + S-methyl-5'-thioadenosine + holo-[ACP] + H(+)</text>
        <dbReference type="Rhea" id="RHEA:10096"/>
        <dbReference type="Rhea" id="RHEA-COMP:9685"/>
        <dbReference type="Rhea" id="RHEA-COMP:14125"/>
        <dbReference type="ChEBI" id="CHEBI:15378"/>
        <dbReference type="ChEBI" id="CHEBI:17509"/>
        <dbReference type="ChEBI" id="CHEBI:55474"/>
        <dbReference type="ChEBI" id="CHEBI:59789"/>
        <dbReference type="ChEBI" id="CHEBI:64479"/>
        <dbReference type="ChEBI" id="CHEBI:138651"/>
        <dbReference type="EC" id="2.3.1.184"/>
    </reaction>
</comment>
<reference evidence="9 10" key="1">
    <citation type="submission" date="2019-11" db="EMBL/GenBank/DDBJ databases">
        <title>Whole-genome sequence of a Rhodoblastus acidophilus DSM 142.</title>
        <authorList>
            <person name="Kyndt J.A."/>
            <person name="Meyer T.E."/>
        </authorList>
    </citation>
    <scope>NUCLEOTIDE SEQUENCE [LARGE SCALE GENOMIC DNA]</scope>
    <source>
        <strain evidence="9 10">DSM 142</strain>
    </source>
</reference>
<evidence type="ECO:0000256" key="6">
    <source>
        <dbReference type="ARBA" id="ARBA00048576"/>
    </source>
</evidence>
<dbReference type="PANTHER" id="PTHR39322:SF1">
    <property type="entry name" value="ISOVALERYL-HOMOSERINE LACTONE SYNTHASE"/>
    <property type="match status" value="1"/>
</dbReference>
<dbReference type="GO" id="GO:0007165">
    <property type="term" value="P:signal transduction"/>
    <property type="evidence" value="ECO:0007669"/>
    <property type="project" value="TreeGrafter"/>
</dbReference>
<dbReference type="PRINTS" id="PR01549">
    <property type="entry name" value="AUTOINDCRSYN"/>
</dbReference>
<comment type="similarity">
    <text evidence="7 8">Belongs to the autoinducer synthase family.</text>
</comment>
<keyword evidence="3 8" id="KW-0808">Transferase</keyword>
<dbReference type="Proteomes" id="UP000439113">
    <property type="component" value="Unassembled WGS sequence"/>
</dbReference>
<dbReference type="InterPro" id="IPR018311">
    <property type="entry name" value="Autoind_synth_CS"/>
</dbReference>
<evidence type="ECO:0000313" key="10">
    <source>
        <dbReference type="Proteomes" id="UP000439113"/>
    </source>
</evidence>
<dbReference type="Pfam" id="PF00765">
    <property type="entry name" value="Autoind_synth"/>
    <property type="match status" value="1"/>
</dbReference>
<protein>
    <recommendedName>
        <fullName evidence="1 8">Acyl-homoserine-lactone synthase</fullName>
        <ecNumber evidence="1 8">2.3.1.184</ecNumber>
    </recommendedName>
    <alternativeName>
        <fullName evidence="8">Autoinducer synthesis protein</fullName>
    </alternativeName>
</protein>
<evidence type="ECO:0000256" key="7">
    <source>
        <dbReference type="PROSITE-ProRule" id="PRU00533"/>
    </source>
</evidence>
<sequence>MIVLISGENKSKHPNLIDQMHKLRKEIFHDQLGWKVNVSGDWEIDHYDALHPLYVLSVDEENNIRGALRLLPTTGLNMLNDTFPELLPDGKRIESPLIWESSRFTIPTTGDRRRDFARMGQATAELGLAMNEIGREVGLTHIVTVYDAVMHRMLKMANCAGEPLGEPKIIGGVLTYAVIYEIGDELEQRLRVVSGTQSAILPDHSALMLVA</sequence>
<dbReference type="RefSeq" id="WP_155444821.1">
    <property type="nucleotide sequence ID" value="NZ_JAOQNR010000002.1"/>
</dbReference>
<dbReference type="GO" id="GO:0061579">
    <property type="term" value="F:N-acyl homoserine lactone synthase activity"/>
    <property type="evidence" value="ECO:0007669"/>
    <property type="project" value="UniProtKB-UniRule"/>
</dbReference>
<evidence type="ECO:0000313" key="9">
    <source>
        <dbReference type="EMBL" id="MTV30170.1"/>
    </source>
</evidence>
<dbReference type="InterPro" id="IPR016181">
    <property type="entry name" value="Acyl_CoA_acyltransferase"/>
</dbReference>
<gene>
    <name evidence="9" type="ORF">GJ654_04090</name>
</gene>
<dbReference type="OrthoDB" id="6169313at2"/>
<dbReference type="SUPFAM" id="SSF55729">
    <property type="entry name" value="Acyl-CoA N-acyltransferases (Nat)"/>
    <property type="match status" value="1"/>
</dbReference>
<dbReference type="PANTHER" id="PTHR39322">
    <property type="entry name" value="ACYL-HOMOSERINE-LACTONE SYNTHASE"/>
    <property type="match status" value="1"/>
</dbReference>
<keyword evidence="4 8" id="KW-0949">S-adenosyl-L-methionine</keyword>
<evidence type="ECO:0000256" key="5">
    <source>
        <dbReference type="ARBA" id="ARBA00022929"/>
    </source>
</evidence>
<name>A0A6N8DI85_RHOAC</name>
<dbReference type="EC" id="2.3.1.184" evidence="1 8"/>
<dbReference type="AlphaFoldDB" id="A0A6N8DI85"/>
<evidence type="ECO:0000256" key="2">
    <source>
        <dbReference type="ARBA" id="ARBA00022654"/>
    </source>
</evidence>
<evidence type="ECO:0000256" key="4">
    <source>
        <dbReference type="ARBA" id="ARBA00022691"/>
    </source>
</evidence>
<dbReference type="GO" id="GO:0009372">
    <property type="term" value="P:quorum sensing"/>
    <property type="evidence" value="ECO:0007669"/>
    <property type="project" value="UniProtKB-UniRule"/>
</dbReference>
<comment type="caution">
    <text evidence="9">The sequence shown here is derived from an EMBL/GenBank/DDBJ whole genome shotgun (WGS) entry which is preliminary data.</text>
</comment>
<dbReference type="PROSITE" id="PS00949">
    <property type="entry name" value="AUTOINDUCER_SYNTH_1"/>
    <property type="match status" value="1"/>
</dbReference>
<evidence type="ECO:0000256" key="8">
    <source>
        <dbReference type="RuleBase" id="RU361135"/>
    </source>
</evidence>